<dbReference type="PROSITE" id="PS52032">
    <property type="entry name" value="MARR_BRCT_CHROMO"/>
    <property type="match status" value="1"/>
</dbReference>
<dbReference type="Pfam" id="PF16496">
    <property type="entry name" value="SWIRM-assoc_2"/>
    <property type="match status" value="1"/>
</dbReference>
<reference evidence="2 3" key="1">
    <citation type="submission" date="2011-02" db="EMBL/GenBank/DDBJ databases">
        <title>The Genome Sequence of Sphaeroforma arctica JP610.</title>
        <authorList>
            <consortium name="The Broad Institute Genome Sequencing Platform"/>
            <person name="Russ C."/>
            <person name="Cuomo C."/>
            <person name="Young S.K."/>
            <person name="Zeng Q."/>
            <person name="Gargeya S."/>
            <person name="Alvarado L."/>
            <person name="Berlin A."/>
            <person name="Chapman S.B."/>
            <person name="Chen Z."/>
            <person name="Freedman E."/>
            <person name="Gellesch M."/>
            <person name="Goldberg J."/>
            <person name="Griggs A."/>
            <person name="Gujja S."/>
            <person name="Heilman E."/>
            <person name="Heiman D."/>
            <person name="Howarth C."/>
            <person name="Mehta T."/>
            <person name="Neiman D."/>
            <person name="Pearson M."/>
            <person name="Roberts A."/>
            <person name="Saif S."/>
            <person name="Shea T."/>
            <person name="Shenoy N."/>
            <person name="Sisk P."/>
            <person name="Stolte C."/>
            <person name="Sykes S."/>
            <person name="White J."/>
            <person name="Yandava C."/>
            <person name="Burger G."/>
            <person name="Gray M.W."/>
            <person name="Holland P.W.H."/>
            <person name="King N."/>
            <person name="Lang F.B.F."/>
            <person name="Roger A.J."/>
            <person name="Ruiz-Trillo I."/>
            <person name="Haas B."/>
            <person name="Nusbaum C."/>
            <person name="Birren B."/>
        </authorList>
    </citation>
    <scope>NUCLEOTIDE SEQUENCE [LARGE SCALE GENOMIC DNA]</scope>
    <source>
        <strain evidence="2 3">JP610</strain>
    </source>
</reference>
<gene>
    <name evidence="2" type="ORF">SARC_14323</name>
</gene>
<feature type="non-terminal residue" evidence="2">
    <location>
        <position position="126"/>
    </location>
</feature>
<dbReference type="GeneID" id="25914827"/>
<feature type="domain" description="Chromo" evidence="1">
    <location>
        <begin position="1"/>
        <end position="126"/>
    </location>
</feature>
<evidence type="ECO:0000313" key="3">
    <source>
        <dbReference type="Proteomes" id="UP000054560"/>
    </source>
</evidence>
<sequence>MAFVKKDGYPEREFWISEDIESKVRDIESFLEKNGHTTSPNLICEGAVSILTLQENLYGSQASDIDNESKLRVKLPYSLFLNMGSGESLSVILLTAIKYMKTKNIADWTHVASAASDSHGMIDAIE</sequence>
<dbReference type="AlphaFoldDB" id="A0A0L0FAK1"/>
<dbReference type="InterPro" id="IPR049898">
    <property type="entry name" value="MARR_BRCT_CHROMO"/>
</dbReference>
<organism evidence="2 3">
    <name type="scientific">Sphaeroforma arctica JP610</name>
    <dbReference type="NCBI Taxonomy" id="667725"/>
    <lineage>
        <taxon>Eukaryota</taxon>
        <taxon>Ichthyosporea</taxon>
        <taxon>Ichthyophonida</taxon>
        <taxon>Sphaeroforma</taxon>
    </lineage>
</organism>
<accession>A0A0L0FAK1</accession>
<dbReference type="Proteomes" id="UP000054560">
    <property type="component" value="Unassembled WGS sequence"/>
</dbReference>
<name>A0A0L0FAK1_9EUKA</name>
<dbReference type="InterPro" id="IPR032450">
    <property type="entry name" value="SMARCC_N"/>
</dbReference>
<dbReference type="RefSeq" id="XP_014147020.1">
    <property type="nucleotide sequence ID" value="XM_014291545.1"/>
</dbReference>
<protein>
    <recommendedName>
        <fullName evidence="1">Chromo domain-containing protein</fullName>
    </recommendedName>
</protein>
<evidence type="ECO:0000313" key="2">
    <source>
        <dbReference type="EMBL" id="KNC73118.1"/>
    </source>
</evidence>
<dbReference type="EMBL" id="KQ246055">
    <property type="protein sequence ID" value="KNC73118.1"/>
    <property type="molecule type" value="Genomic_DNA"/>
</dbReference>
<proteinExistence type="predicted"/>
<keyword evidence="3" id="KW-1185">Reference proteome</keyword>
<evidence type="ECO:0000259" key="1">
    <source>
        <dbReference type="PROSITE" id="PS52032"/>
    </source>
</evidence>